<dbReference type="Proteomes" id="UP001202052">
    <property type="component" value="Unassembled WGS sequence"/>
</dbReference>
<feature type="compositionally biased region" description="Basic and acidic residues" evidence="1">
    <location>
        <begin position="8"/>
        <end position="18"/>
    </location>
</feature>
<feature type="region of interest" description="Disordered" evidence="1">
    <location>
        <begin position="1"/>
        <end position="22"/>
    </location>
</feature>
<organism evidence="2 3">
    <name type="scientific">Streptomyces lavenduligriseus</name>
    <dbReference type="NCBI Taxonomy" id="67315"/>
    <lineage>
        <taxon>Bacteria</taxon>
        <taxon>Bacillati</taxon>
        <taxon>Actinomycetota</taxon>
        <taxon>Actinomycetes</taxon>
        <taxon>Kitasatosporales</taxon>
        <taxon>Streptomycetaceae</taxon>
        <taxon>Streptomyces</taxon>
    </lineage>
</organism>
<proteinExistence type="predicted"/>
<feature type="region of interest" description="Disordered" evidence="1">
    <location>
        <begin position="71"/>
        <end position="99"/>
    </location>
</feature>
<reference evidence="2 3" key="1">
    <citation type="submission" date="2022-05" db="EMBL/GenBank/DDBJ databases">
        <title>Genome Resource of Streptomyces lavenduligriseus GA1-1, a Strain with Broad-Spectrum Antifungal Activity against Phytopathogenic Fungi.</title>
        <authorList>
            <person name="Qi D."/>
        </authorList>
    </citation>
    <scope>NUCLEOTIDE SEQUENCE [LARGE SCALE GENOMIC DNA]</scope>
    <source>
        <strain evidence="2 3">GA1-1</strain>
    </source>
</reference>
<accession>A0ABT0P3Q8</accession>
<evidence type="ECO:0000313" key="2">
    <source>
        <dbReference type="EMBL" id="MCL3998226.1"/>
    </source>
</evidence>
<name>A0ABT0P3Q8_9ACTN</name>
<evidence type="ECO:0000256" key="1">
    <source>
        <dbReference type="SAM" id="MobiDB-lite"/>
    </source>
</evidence>
<protein>
    <submittedName>
        <fullName evidence="2">Uncharacterized protein</fullName>
    </submittedName>
</protein>
<keyword evidence="3" id="KW-1185">Reference proteome</keyword>
<comment type="caution">
    <text evidence="2">The sequence shown here is derived from an EMBL/GenBank/DDBJ whole genome shotgun (WGS) entry which is preliminary data.</text>
</comment>
<dbReference type="EMBL" id="JAMCCK010000058">
    <property type="protein sequence ID" value="MCL3998226.1"/>
    <property type="molecule type" value="Genomic_DNA"/>
</dbReference>
<gene>
    <name evidence="2" type="ORF">M4438_32775</name>
</gene>
<dbReference type="RefSeq" id="WP_249492924.1">
    <property type="nucleotide sequence ID" value="NZ_JAMCCK010000058.1"/>
</dbReference>
<sequence>MQNYVLDAADRPKWREPEDAGLSPSALAIVSPYDTGARYARCGETRWKGYLAHVTETCDPGTPSVITDVTTTKAPVHDTKAPGTADPPAQDPHSTPELP</sequence>
<evidence type="ECO:0000313" key="3">
    <source>
        <dbReference type="Proteomes" id="UP001202052"/>
    </source>
</evidence>